<reference evidence="3" key="3">
    <citation type="submission" date="2021-07" db="EMBL/GenBank/DDBJ databases">
        <authorList>
            <person name="Branca A.L. A."/>
        </authorList>
    </citation>
    <scope>NUCLEOTIDE SEQUENCE</scope>
</reference>
<evidence type="ECO:0008006" key="6">
    <source>
        <dbReference type="Google" id="ProtNLM"/>
    </source>
</evidence>
<name>A0A1V6YV37_PENNA</name>
<feature type="compositionally biased region" description="Polar residues" evidence="1">
    <location>
        <begin position="106"/>
        <end position="118"/>
    </location>
</feature>
<comment type="caution">
    <text evidence="4">The sequence shown here is derived from an EMBL/GenBank/DDBJ whole genome shotgun (WGS) entry which is preliminary data.</text>
</comment>
<evidence type="ECO:0000313" key="3">
    <source>
        <dbReference type="EMBL" id="CAG8321963.1"/>
    </source>
</evidence>
<dbReference type="AlphaFoldDB" id="A0A1V6YV37"/>
<keyword evidence="5" id="KW-1185">Reference proteome</keyword>
<dbReference type="Proteomes" id="UP000191691">
    <property type="component" value="Unassembled WGS sequence"/>
</dbReference>
<dbReference type="OrthoDB" id="6612291at2759"/>
<sequence>MISLKTLLLATMLSVVSTAAETNCPFGWLPNTFHETKCCAGGMVIDEEGAYCCVEDMRDFKELLTNTAMRYATATTTGETNWSTVENSCVAKVRFTASDYSAQVSSAASKAEATPTNDSTSEVTSTSTTASGASSGAGSLTSTPSPTPTSNAATPPATGGEVMFGGIAVAAALFML</sequence>
<feature type="compositionally biased region" description="Low complexity" evidence="1">
    <location>
        <begin position="119"/>
        <end position="157"/>
    </location>
</feature>
<feature type="chain" id="PRO_5012618953" description="Extracellular membrane protein CFEM domain-containing protein" evidence="2">
    <location>
        <begin position="20"/>
        <end position="176"/>
    </location>
</feature>
<evidence type="ECO:0000256" key="2">
    <source>
        <dbReference type="SAM" id="SignalP"/>
    </source>
</evidence>
<dbReference type="OMA" id="DEEGAYC"/>
<reference evidence="5" key="2">
    <citation type="journal article" date="2017" name="Nat. Microbiol.">
        <title>Global analysis of biosynthetic gene clusters reveals vast potential of secondary metabolite production in Penicillium species.</title>
        <authorList>
            <person name="Nielsen J.C."/>
            <person name="Grijseels S."/>
            <person name="Prigent S."/>
            <person name="Ji B."/>
            <person name="Dainat J."/>
            <person name="Nielsen K.F."/>
            <person name="Frisvad J.C."/>
            <person name="Workman M."/>
            <person name="Nielsen J."/>
        </authorList>
    </citation>
    <scope>NUCLEOTIDE SEQUENCE [LARGE SCALE GENOMIC DNA]</scope>
    <source>
        <strain evidence="5">IBT 13039</strain>
    </source>
</reference>
<evidence type="ECO:0000256" key="1">
    <source>
        <dbReference type="SAM" id="MobiDB-lite"/>
    </source>
</evidence>
<keyword evidence="2" id="KW-0732">Signal</keyword>
<dbReference type="EMBL" id="CAJVNV010000636">
    <property type="protein sequence ID" value="CAG8321963.1"/>
    <property type="molecule type" value="Genomic_DNA"/>
</dbReference>
<accession>A0A1V6YV37</accession>
<feature type="region of interest" description="Disordered" evidence="1">
    <location>
        <begin position="106"/>
        <end position="157"/>
    </location>
</feature>
<feature type="signal peptide" evidence="2">
    <location>
        <begin position="1"/>
        <end position="19"/>
    </location>
</feature>
<gene>
    <name evidence="4" type="ORF">PENNAL_c0010G05860</name>
    <name evidence="3" type="ORF">PNAL_LOCUS10385</name>
</gene>
<reference evidence="4" key="1">
    <citation type="submission" date="2016-10" db="EMBL/GenBank/DDBJ databases">
        <title>Uncovering the secondary metabolism of Penicillium species provides insights into the evolution of 6-MSA pathways.</title>
        <authorList>
            <person name="Nielsen J.C."/>
            <person name="Nielsen J."/>
        </authorList>
    </citation>
    <scope>NUCLEOTIDE SEQUENCE [LARGE SCALE GENOMIC DNA]</scope>
    <source>
        <strain evidence="4">IBT 13039</strain>
    </source>
</reference>
<proteinExistence type="predicted"/>
<dbReference type="Proteomes" id="UP001153461">
    <property type="component" value="Unassembled WGS sequence"/>
</dbReference>
<evidence type="ECO:0000313" key="5">
    <source>
        <dbReference type="Proteomes" id="UP000191691"/>
    </source>
</evidence>
<evidence type="ECO:0000313" key="4">
    <source>
        <dbReference type="EMBL" id="OQE91154.1"/>
    </source>
</evidence>
<dbReference type="STRING" id="60175.A0A1V6YV37"/>
<protein>
    <recommendedName>
        <fullName evidence="6">Extracellular membrane protein CFEM domain-containing protein</fullName>
    </recommendedName>
</protein>
<organism evidence="4 5">
    <name type="scientific">Penicillium nalgiovense</name>
    <dbReference type="NCBI Taxonomy" id="60175"/>
    <lineage>
        <taxon>Eukaryota</taxon>
        <taxon>Fungi</taxon>
        <taxon>Dikarya</taxon>
        <taxon>Ascomycota</taxon>
        <taxon>Pezizomycotina</taxon>
        <taxon>Eurotiomycetes</taxon>
        <taxon>Eurotiomycetidae</taxon>
        <taxon>Eurotiales</taxon>
        <taxon>Aspergillaceae</taxon>
        <taxon>Penicillium</taxon>
    </lineage>
</organism>
<dbReference type="EMBL" id="MOOB01000010">
    <property type="protein sequence ID" value="OQE91154.1"/>
    <property type="molecule type" value="Genomic_DNA"/>
</dbReference>